<accession>A0ABW0LRP6</accession>
<proteinExistence type="predicted"/>
<organism evidence="1 2">
    <name type="scientific">Cohnella suwonensis</name>
    <dbReference type="NCBI Taxonomy" id="696072"/>
    <lineage>
        <taxon>Bacteria</taxon>
        <taxon>Bacillati</taxon>
        <taxon>Bacillota</taxon>
        <taxon>Bacilli</taxon>
        <taxon>Bacillales</taxon>
        <taxon>Paenibacillaceae</taxon>
        <taxon>Cohnella</taxon>
    </lineage>
</organism>
<comment type="caution">
    <text evidence="1">The sequence shown here is derived from an EMBL/GenBank/DDBJ whole genome shotgun (WGS) entry which is preliminary data.</text>
</comment>
<gene>
    <name evidence="1" type="ORF">ACFPPD_07565</name>
</gene>
<sequence>MSVHIHESFYKDIRSVVLESSRLAVTVIPESGGKIQSIYDKFVNREYLLQSPGTSYKRSNYDTRYADGDVSGFDEAFPSIEPCFYPLAPWRGIGVPDHGEVWALPWDCHLAGESLVLSVNGVRFPYRLEKTVRFTRENTIAIAYRADNVSDFDFRFIWAPHLLLTCEENTKIVLPPSVMQVMSTCSVDNRLGRFGTVHGWPETIVEGKRYRIDAVYPKYPGKCEKYYAARKVEEGWCALHNTVSGHAVGLSYPIEKVPYLGVWEGIMDGRYVAALEPCAGDLDALDTAIQWNRAGVIPAKSSYEWHLNLTFDVVDRVGSIDRTGLILP</sequence>
<dbReference type="Gene3D" id="2.70.98.10">
    <property type="match status" value="1"/>
</dbReference>
<dbReference type="InterPro" id="IPR011013">
    <property type="entry name" value="Gal_mutarotase_sf_dom"/>
</dbReference>
<dbReference type="EMBL" id="JBHSMH010000016">
    <property type="protein sequence ID" value="MFC5468575.1"/>
    <property type="molecule type" value="Genomic_DNA"/>
</dbReference>
<protein>
    <recommendedName>
        <fullName evidence="3">DUF5107 domain-containing protein</fullName>
    </recommendedName>
</protein>
<reference evidence="2" key="1">
    <citation type="journal article" date="2019" name="Int. J. Syst. Evol. Microbiol.">
        <title>The Global Catalogue of Microorganisms (GCM) 10K type strain sequencing project: providing services to taxonomists for standard genome sequencing and annotation.</title>
        <authorList>
            <consortium name="The Broad Institute Genomics Platform"/>
            <consortium name="The Broad Institute Genome Sequencing Center for Infectious Disease"/>
            <person name="Wu L."/>
            <person name="Ma J."/>
        </authorList>
    </citation>
    <scope>NUCLEOTIDE SEQUENCE [LARGE SCALE GENOMIC DNA]</scope>
    <source>
        <strain evidence="2">CCUG 57113</strain>
    </source>
</reference>
<name>A0ABW0LRP6_9BACL</name>
<evidence type="ECO:0008006" key="3">
    <source>
        <dbReference type="Google" id="ProtNLM"/>
    </source>
</evidence>
<dbReference type="RefSeq" id="WP_209749541.1">
    <property type="nucleotide sequence ID" value="NZ_JBHSMH010000016.1"/>
</dbReference>
<evidence type="ECO:0000313" key="1">
    <source>
        <dbReference type="EMBL" id="MFC5468575.1"/>
    </source>
</evidence>
<dbReference type="SUPFAM" id="SSF74650">
    <property type="entry name" value="Galactose mutarotase-like"/>
    <property type="match status" value="1"/>
</dbReference>
<keyword evidence="2" id="KW-1185">Reference proteome</keyword>
<dbReference type="Proteomes" id="UP001596105">
    <property type="component" value="Unassembled WGS sequence"/>
</dbReference>
<dbReference type="InterPro" id="IPR014718">
    <property type="entry name" value="GH-type_carb-bd"/>
</dbReference>
<evidence type="ECO:0000313" key="2">
    <source>
        <dbReference type="Proteomes" id="UP001596105"/>
    </source>
</evidence>